<keyword evidence="4" id="KW-1185">Reference proteome</keyword>
<organism evidence="3 4">
    <name type="scientific">Pyrobaculum neutrophilum (strain DSM 2338 / JCM 9278 / NBRC 100436 / V24Sta)</name>
    <name type="common">Thermoproteus neutrophilus</name>
    <dbReference type="NCBI Taxonomy" id="444157"/>
    <lineage>
        <taxon>Archaea</taxon>
        <taxon>Thermoproteota</taxon>
        <taxon>Thermoprotei</taxon>
        <taxon>Thermoproteales</taxon>
        <taxon>Thermoproteaceae</taxon>
        <taxon>Pyrobaculum</taxon>
    </lineage>
</organism>
<keyword evidence="1" id="KW-0472">Membrane</keyword>
<feature type="transmembrane region" description="Helical" evidence="1">
    <location>
        <begin position="93"/>
        <end position="109"/>
    </location>
</feature>
<dbReference type="InterPro" id="IPR019204">
    <property type="entry name" value="DUF2070_membrane"/>
</dbReference>
<dbReference type="GeneID" id="6164474"/>
<evidence type="ECO:0000313" key="4">
    <source>
        <dbReference type="Proteomes" id="UP000001694"/>
    </source>
</evidence>
<name>B1YC11_PYRNV</name>
<protein>
    <recommendedName>
        <fullName evidence="2">DUF2070 domain-containing protein</fullName>
    </recommendedName>
</protein>
<dbReference type="Proteomes" id="UP000001694">
    <property type="component" value="Chromosome"/>
</dbReference>
<feature type="domain" description="DUF2070" evidence="2">
    <location>
        <begin position="4"/>
        <end position="531"/>
    </location>
</feature>
<feature type="transmembrane region" description="Helical" evidence="1">
    <location>
        <begin position="116"/>
        <end position="144"/>
    </location>
</feature>
<dbReference type="EMBL" id="CP001014">
    <property type="protein sequence ID" value="ACB40865.1"/>
    <property type="molecule type" value="Genomic_DNA"/>
</dbReference>
<keyword evidence="1" id="KW-0812">Transmembrane</keyword>
<dbReference type="KEGG" id="tne:Tneu_1950"/>
<evidence type="ECO:0000256" key="1">
    <source>
        <dbReference type="SAM" id="Phobius"/>
    </source>
</evidence>
<gene>
    <name evidence="3" type="ordered locus">Tneu_1950</name>
</gene>
<dbReference type="eggNOG" id="arCOG04351">
    <property type="taxonomic scope" value="Archaea"/>
</dbReference>
<feature type="transmembrane region" description="Helical" evidence="1">
    <location>
        <begin position="45"/>
        <end position="63"/>
    </location>
</feature>
<evidence type="ECO:0000313" key="3">
    <source>
        <dbReference type="EMBL" id="ACB40865.1"/>
    </source>
</evidence>
<dbReference type="OrthoDB" id="8914at2157"/>
<reference evidence="3" key="1">
    <citation type="submission" date="2008-03" db="EMBL/GenBank/DDBJ databases">
        <title>Complete sequence of Thermoproteus neutrophilus V24Sta.</title>
        <authorList>
            <consortium name="US DOE Joint Genome Institute"/>
            <person name="Copeland A."/>
            <person name="Lucas S."/>
            <person name="Lapidus A."/>
            <person name="Glavina del Rio T."/>
            <person name="Dalin E."/>
            <person name="Tice H."/>
            <person name="Bruce D."/>
            <person name="Goodwin L."/>
            <person name="Pitluck S."/>
            <person name="Sims D."/>
            <person name="Brettin T."/>
            <person name="Detter J.C."/>
            <person name="Han C."/>
            <person name="Kuske C.R."/>
            <person name="Schmutz J."/>
            <person name="Larimer F."/>
            <person name="Land M."/>
            <person name="Hauser L."/>
            <person name="Kyrpides N."/>
            <person name="Mikhailova N."/>
            <person name="Biddle J.F."/>
            <person name="Zhang Z."/>
            <person name="Fitz-Gibbon S.T."/>
            <person name="Lowe T.M."/>
            <person name="Saltikov C."/>
            <person name="House C.H."/>
            <person name="Richardson P."/>
        </authorList>
    </citation>
    <scope>NUCLEOTIDE SEQUENCE [LARGE SCALE GENOMIC DNA]</scope>
    <source>
        <strain evidence="3">V24Sta</strain>
    </source>
</reference>
<sequence length="536" mass="57520">MRAFERGYYLLFGRSGLRVALYATLLLAALAVVEGLVHHLAPLLYALYAAGLFSILLAVDRAVVNPRRSYYVAAVSTAATAALDVAFGKPPLAFALVGAIVSALVIQSLRCELPAFVLPLAFAATVYYAMGRPVLAVLALSYALVIYGLKPVIRRWAGGIDAVCMFSSFIYSVFAGDDGIEDVFRELGRVERVPLHVYLVGGRHVVVVSDFHPGPFRHIGGGSLVDVLNREVEGTGFRFTFLHGVGSHERDPVTGEGVRKIAAAVKSAVLEMTDGRPPQGVRPAEVVSGDVKIVGFSLGTAPHLAVVSRLRSASDDIPLWVAKRVNPGSYLLVDAQNKFDGVVQWLEEDVKALSEGLRVLQGSPQCRSFSVGVGKVGGEALDPLGHEIGPGGVSAIVNECDGERALLVVFDGNNLDWGLYGKIVDRYRRRGYAVVEVATTDTHRATGVGFGRGYRIVGEHIDHGKILEAVDLAVAEAERLLGPHAVSYRRVEVEAEVMGEEGFRKIQRAVRIYKRVGGLVLGAVFLAPTALVTLFA</sequence>
<dbReference type="HOGENOM" id="CLU_507747_0_0_2"/>
<keyword evidence="1" id="KW-1133">Transmembrane helix</keyword>
<evidence type="ECO:0000259" key="2">
    <source>
        <dbReference type="Pfam" id="PF09843"/>
    </source>
</evidence>
<proteinExistence type="predicted"/>
<feature type="transmembrane region" description="Helical" evidence="1">
    <location>
        <begin position="516"/>
        <end position="535"/>
    </location>
</feature>
<dbReference type="RefSeq" id="WP_012351284.1">
    <property type="nucleotide sequence ID" value="NC_010525.1"/>
</dbReference>
<dbReference type="AlphaFoldDB" id="B1YC11"/>
<accession>B1YC11</accession>
<dbReference type="STRING" id="444157.Tneu_1950"/>
<dbReference type="Pfam" id="PF09843">
    <property type="entry name" value="DUF2070"/>
    <property type="match status" value="1"/>
</dbReference>